<evidence type="ECO:0000313" key="2">
    <source>
        <dbReference type="Proteomes" id="UP000288805"/>
    </source>
</evidence>
<sequence length="312" mass="35343">MRTLRFSMERKTFLVRREGESGGTWCWITKHNKGSVFALGLEKEEVGWLIEHLAKAIEPKSHMGFNRKYRGKSRVHLMEACFNNHGRFIRLSEFASKRKPTFLAEVAHALVRFLGQKGVVTIVPFFVGEGLFFVETVEEASSLQELRFLKVKGGYTVHLRRWSPRVHLKKIVGRWGMVIEIDWRTVKLFDLSKARVRILMKARIVLPALIEVIDGGWVFTISVVVVGAKEERWVRGMGESTRGGFESHSWTGGRMLDEKANPMAKCWSLNGVVDGIQGGVESQKAEDASDGTRGKRSAVMGNNYIQLPLLLN</sequence>
<proteinExistence type="predicted"/>
<dbReference type="AlphaFoldDB" id="A0A438G3J0"/>
<name>A0A438G3J0_VITVI</name>
<comment type="caution">
    <text evidence="1">The sequence shown here is derived from an EMBL/GenBank/DDBJ whole genome shotgun (WGS) entry which is preliminary data.</text>
</comment>
<protein>
    <recommendedName>
        <fullName evidence="3">DUF4283 domain-containing protein</fullName>
    </recommendedName>
</protein>
<evidence type="ECO:0000313" key="1">
    <source>
        <dbReference type="EMBL" id="RVW66770.1"/>
    </source>
</evidence>
<gene>
    <name evidence="1" type="ORF">CK203_065979</name>
</gene>
<accession>A0A438G3J0</accession>
<organism evidence="1 2">
    <name type="scientific">Vitis vinifera</name>
    <name type="common">Grape</name>
    <dbReference type="NCBI Taxonomy" id="29760"/>
    <lineage>
        <taxon>Eukaryota</taxon>
        <taxon>Viridiplantae</taxon>
        <taxon>Streptophyta</taxon>
        <taxon>Embryophyta</taxon>
        <taxon>Tracheophyta</taxon>
        <taxon>Spermatophyta</taxon>
        <taxon>Magnoliopsida</taxon>
        <taxon>eudicotyledons</taxon>
        <taxon>Gunneridae</taxon>
        <taxon>Pentapetalae</taxon>
        <taxon>rosids</taxon>
        <taxon>Vitales</taxon>
        <taxon>Vitaceae</taxon>
        <taxon>Viteae</taxon>
        <taxon>Vitis</taxon>
    </lineage>
</organism>
<evidence type="ECO:0008006" key="3">
    <source>
        <dbReference type="Google" id="ProtNLM"/>
    </source>
</evidence>
<dbReference type="Proteomes" id="UP000288805">
    <property type="component" value="Unassembled WGS sequence"/>
</dbReference>
<dbReference type="EMBL" id="QGNW01000628">
    <property type="protein sequence ID" value="RVW66770.1"/>
    <property type="molecule type" value="Genomic_DNA"/>
</dbReference>
<reference evidence="1 2" key="1">
    <citation type="journal article" date="2018" name="PLoS Genet.">
        <title>Population sequencing reveals clonal diversity and ancestral inbreeding in the grapevine cultivar Chardonnay.</title>
        <authorList>
            <person name="Roach M.J."/>
            <person name="Johnson D.L."/>
            <person name="Bohlmann J."/>
            <person name="van Vuuren H.J."/>
            <person name="Jones S.J."/>
            <person name="Pretorius I.S."/>
            <person name="Schmidt S.A."/>
            <person name="Borneman A.R."/>
        </authorList>
    </citation>
    <scope>NUCLEOTIDE SEQUENCE [LARGE SCALE GENOMIC DNA]</scope>
    <source>
        <strain evidence="2">cv. Chardonnay</strain>
        <tissue evidence="1">Leaf</tissue>
    </source>
</reference>